<dbReference type="Gene3D" id="3.40.50.450">
    <property type="match status" value="1"/>
</dbReference>
<name>A0AAJ5X422_9SPHN</name>
<evidence type="ECO:0000313" key="4">
    <source>
        <dbReference type="Proteomes" id="UP001218362"/>
    </source>
</evidence>
<gene>
    <name evidence="3" type="ORF">P0Y56_03535</name>
</gene>
<proteinExistence type="inferred from homology"/>
<dbReference type="AlphaFoldDB" id="A0AAJ5X422"/>
<comment type="similarity">
    <text evidence="1">Belongs to the DprA/Smf family.</text>
</comment>
<evidence type="ECO:0000313" key="3">
    <source>
        <dbReference type="EMBL" id="WEK47370.1"/>
    </source>
</evidence>
<dbReference type="PANTHER" id="PTHR43022">
    <property type="entry name" value="PROTEIN SMF"/>
    <property type="match status" value="1"/>
</dbReference>
<organism evidence="3 4">
    <name type="scientific">Candidatus Andeanibacterium colombiense</name>
    <dbReference type="NCBI Taxonomy" id="3121345"/>
    <lineage>
        <taxon>Bacteria</taxon>
        <taxon>Pseudomonadati</taxon>
        <taxon>Pseudomonadota</taxon>
        <taxon>Alphaproteobacteria</taxon>
        <taxon>Sphingomonadales</taxon>
        <taxon>Sphingomonadaceae</taxon>
        <taxon>Candidatus Andeanibacterium</taxon>
    </lineage>
</organism>
<dbReference type="SUPFAM" id="SSF102405">
    <property type="entry name" value="MCP/YpsA-like"/>
    <property type="match status" value="1"/>
</dbReference>
<reference evidence="3" key="1">
    <citation type="submission" date="2023-03" db="EMBL/GenBank/DDBJ databases">
        <title>Andean soil-derived lignocellulolytic bacterial consortium as a source of novel taxa and putative plastic-active enzymes.</title>
        <authorList>
            <person name="Diaz-Garcia L."/>
            <person name="Chuvochina M."/>
            <person name="Feuerriegel G."/>
            <person name="Bunk B."/>
            <person name="Sproer C."/>
            <person name="Streit W.R."/>
            <person name="Rodriguez L.M."/>
            <person name="Overmann J."/>
            <person name="Jimenez D.J."/>
        </authorList>
    </citation>
    <scope>NUCLEOTIDE SEQUENCE</scope>
    <source>
        <strain evidence="3">MAG 26</strain>
    </source>
</reference>
<sequence length="301" mass="33818">MQHTFWNAGDNRGAITDAIDATVEIGAYETLWMSQGASFKTIAEKMSASPGSRPSDHVPPHEAFETGTRVIKRLRETLNSWFDVKVYGEVGYPIKLRDALHPIELMYYQGTWDLIDARSIAVVGTRNPSSEGLQRTKSIVRQLVKDNFAVVSGLAQGVDTVAHETALEEGGLTIGVMGTPINHIYPRDNSELQRKIASDHLLMSQVPIERYEAQKNVRLNSWFFPERNKTMSAISEATIIIEAGNTSGTLVQAREALRQGRRLFILNSCFERRDLDWPAKFEAAGAIRVRDYDDIRRKLVQ</sequence>
<dbReference type="InterPro" id="IPR057666">
    <property type="entry name" value="DrpA_SLOG"/>
</dbReference>
<dbReference type="EMBL" id="CP119316">
    <property type="protein sequence ID" value="WEK47370.1"/>
    <property type="molecule type" value="Genomic_DNA"/>
</dbReference>
<dbReference type="Proteomes" id="UP001218362">
    <property type="component" value="Chromosome"/>
</dbReference>
<protein>
    <submittedName>
        <fullName evidence="3">DNA-protecting protein DprA</fullName>
    </submittedName>
</protein>
<evidence type="ECO:0000256" key="1">
    <source>
        <dbReference type="ARBA" id="ARBA00006525"/>
    </source>
</evidence>
<dbReference type="GO" id="GO:0009294">
    <property type="term" value="P:DNA-mediated transformation"/>
    <property type="evidence" value="ECO:0007669"/>
    <property type="project" value="InterPro"/>
</dbReference>
<feature type="domain" description="Smf/DprA SLOG" evidence="2">
    <location>
        <begin position="86"/>
        <end position="297"/>
    </location>
</feature>
<dbReference type="InterPro" id="IPR003488">
    <property type="entry name" value="DprA"/>
</dbReference>
<evidence type="ECO:0000259" key="2">
    <source>
        <dbReference type="Pfam" id="PF02481"/>
    </source>
</evidence>
<dbReference type="PANTHER" id="PTHR43022:SF1">
    <property type="entry name" value="PROTEIN SMF"/>
    <property type="match status" value="1"/>
</dbReference>
<dbReference type="KEGG" id="acob:P0Y56_03535"/>
<dbReference type="Pfam" id="PF02481">
    <property type="entry name" value="DNA_processg_A"/>
    <property type="match status" value="1"/>
</dbReference>
<accession>A0AAJ5X422</accession>